<keyword evidence="2" id="KW-1133">Transmembrane helix</keyword>
<evidence type="ECO:0000313" key="4">
    <source>
        <dbReference type="Proteomes" id="UP000831467"/>
    </source>
</evidence>
<protein>
    <submittedName>
        <fullName evidence="3">Uncharacterized protein</fullName>
    </submittedName>
</protein>
<evidence type="ECO:0000256" key="1">
    <source>
        <dbReference type="SAM" id="MobiDB-lite"/>
    </source>
</evidence>
<dbReference type="Proteomes" id="UP000831467">
    <property type="component" value="Chromosome"/>
</dbReference>
<proteinExistence type="predicted"/>
<name>A0ABY4ICW0_9MICO</name>
<feature type="compositionally biased region" description="Low complexity" evidence="1">
    <location>
        <begin position="111"/>
        <end position="128"/>
    </location>
</feature>
<feature type="region of interest" description="Disordered" evidence="1">
    <location>
        <begin position="111"/>
        <end position="132"/>
    </location>
</feature>
<sequence length="146" mass="14776">MPPLATTRSPRARAERILLARVVTAVGLALLLVVGAWSTAHGPGDSHATLCLAAGTSAAEAETTDGAPVAAAVAVAAPEDSTGMAAVACTAAALCCLTLVLLLGRRMLRGPGTPLGRTPRTTPPLRAMPRPRRLAPSLAQLSLSRT</sequence>
<feature type="transmembrane region" description="Helical" evidence="2">
    <location>
        <begin position="83"/>
        <end position="103"/>
    </location>
</feature>
<keyword evidence="4" id="KW-1185">Reference proteome</keyword>
<evidence type="ECO:0000313" key="3">
    <source>
        <dbReference type="EMBL" id="UPL09831.1"/>
    </source>
</evidence>
<gene>
    <name evidence="3" type="ORF">KV394_01345</name>
</gene>
<keyword evidence="2" id="KW-0472">Membrane</keyword>
<evidence type="ECO:0000256" key="2">
    <source>
        <dbReference type="SAM" id="Phobius"/>
    </source>
</evidence>
<reference evidence="3 4" key="1">
    <citation type="submission" date="2021-06" db="EMBL/GenBank/DDBJ databases">
        <title>Genome-based taxonomic framework of Microbacterium strains isolated from marine environment, the description of four new species and reclassification of four preexisting species.</title>
        <authorList>
            <person name="Lee S.D."/>
            <person name="Kim S.-M."/>
            <person name="Byeon Y.-S."/>
            <person name="Yang H.L."/>
            <person name="Kim I.S."/>
        </authorList>
    </citation>
    <scope>NUCLEOTIDE SEQUENCE [LARGE SCALE GENOMIC DNA]</scope>
    <source>
        <strain evidence="3 4">SSW1-51</strain>
    </source>
</reference>
<feature type="transmembrane region" description="Helical" evidence="2">
    <location>
        <begin position="18"/>
        <end position="37"/>
    </location>
</feature>
<keyword evidence="2" id="KW-0812">Transmembrane</keyword>
<dbReference type="EMBL" id="CP078076">
    <property type="protein sequence ID" value="UPL09831.1"/>
    <property type="molecule type" value="Genomic_DNA"/>
</dbReference>
<accession>A0ABY4ICW0</accession>
<dbReference type="RefSeq" id="WP_247982090.1">
    <property type="nucleotide sequence ID" value="NZ_CP078076.1"/>
</dbReference>
<organism evidence="3 4">
    <name type="scientific">Microbacterium sufflavum</name>
    <dbReference type="NCBI Taxonomy" id="2851649"/>
    <lineage>
        <taxon>Bacteria</taxon>
        <taxon>Bacillati</taxon>
        <taxon>Actinomycetota</taxon>
        <taxon>Actinomycetes</taxon>
        <taxon>Micrococcales</taxon>
        <taxon>Microbacteriaceae</taxon>
        <taxon>Microbacterium</taxon>
    </lineage>
</organism>